<reference evidence="13" key="1">
    <citation type="submission" date="2018-11" db="EMBL/GenBank/DDBJ databases">
        <title>Comparative genomics of Parolsenella catena and Libanicoccus massiliensis: Reclassification of Libanicoccus massiliensis as Parolsenella massiliensis comb. nov.</title>
        <authorList>
            <person name="Sakamoto M."/>
            <person name="Ikeyama N."/>
            <person name="Murakami T."/>
            <person name="Mori H."/>
            <person name="Yuki M."/>
            <person name="Ohkuma M."/>
        </authorList>
    </citation>
    <scope>NUCLEOTIDE SEQUENCE [LARGE SCALE GENOMIC DNA]</scope>
    <source>
        <strain evidence="13">JCM 31932</strain>
    </source>
</reference>
<keyword evidence="12" id="KW-0648">Protein biosynthesis</keyword>
<evidence type="ECO:0000256" key="4">
    <source>
        <dbReference type="ARBA" id="ARBA00023125"/>
    </source>
</evidence>
<evidence type="ECO:0000256" key="7">
    <source>
        <dbReference type="ARBA" id="ARBA00030776"/>
    </source>
</evidence>
<comment type="function">
    <text evidence="6 8 9">Necessary for efficient RNA polymerase transcription elongation past template-encoded arresting sites. The arresting sites in DNA have the property of trapping a certain fraction of elongating RNA polymerases that pass through, resulting in locked ternary complexes. Cleavage of the nascent transcript by cleavage factors such as GreA or GreB allows the resumption of elongation from the new 3'terminus. GreA releases sequences of 2 to 3 nucleotides.</text>
</comment>
<feature type="domain" description="Transcription elongation factor GreA/GreB C-terminal" evidence="10">
    <location>
        <begin position="85"/>
        <end position="157"/>
    </location>
</feature>
<keyword evidence="12" id="KW-0251">Elongation factor</keyword>
<dbReference type="SUPFAM" id="SSF54534">
    <property type="entry name" value="FKBP-like"/>
    <property type="match status" value="1"/>
</dbReference>
<dbReference type="SUPFAM" id="SSF46557">
    <property type="entry name" value="GreA transcript cleavage protein, N-terminal domain"/>
    <property type="match status" value="1"/>
</dbReference>
<dbReference type="PROSITE" id="PS00829">
    <property type="entry name" value="GREAB_1"/>
    <property type="match status" value="1"/>
</dbReference>
<evidence type="ECO:0000259" key="10">
    <source>
        <dbReference type="Pfam" id="PF01272"/>
    </source>
</evidence>
<evidence type="ECO:0000256" key="6">
    <source>
        <dbReference type="ARBA" id="ARBA00024916"/>
    </source>
</evidence>
<dbReference type="Gene3D" id="1.10.287.180">
    <property type="entry name" value="Transcription elongation factor, GreA/GreB, N-terminal domain"/>
    <property type="match status" value="1"/>
</dbReference>
<evidence type="ECO:0000256" key="5">
    <source>
        <dbReference type="ARBA" id="ARBA00023163"/>
    </source>
</evidence>
<dbReference type="PANTHER" id="PTHR30437">
    <property type="entry name" value="TRANSCRIPTION ELONGATION FACTOR GREA"/>
    <property type="match status" value="1"/>
</dbReference>
<dbReference type="PIRSF" id="PIRSF006092">
    <property type="entry name" value="GreA_GreB"/>
    <property type="match status" value="1"/>
</dbReference>
<dbReference type="GO" id="GO:0032784">
    <property type="term" value="P:regulation of DNA-templated transcription elongation"/>
    <property type="evidence" value="ECO:0007669"/>
    <property type="project" value="UniProtKB-UniRule"/>
</dbReference>
<dbReference type="GO" id="GO:0003677">
    <property type="term" value="F:DNA binding"/>
    <property type="evidence" value="ECO:0007669"/>
    <property type="project" value="UniProtKB-UniRule"/>
</dbReference>
<dbReference type="InterPro" id="IPR036805">
    <property type="entry name" value="Tscrpt_elong_fac_GreA/B_N_sf"/>
</dbReference>
<proteinExistence type="inferred from homology"/>
<evidence type="ECO:0000256" key="8">
    <source>
        <dbReference type="HAMAP-Rule" id="MF_00105"/>
    </source>
</evidence>
<dbReference type="InterPro" id="IPR028624">
    <property type="entry name" value="Tscrpt_elong_fac_GreA/B"/>
</dbReference>
<dbReference type="Pfam" id="PF03449">
    <property type="entry name" value="GreA_GreB_N"/>
    <property type="match status" value="1"/>
</dbReference>
<dbReference type="InterPro" id="IPR023459">
    <property type="entry name" value="Tscrpt_elong_fac_GreA/B_fam"/>
</dbReference>
<dbReference type="EMBL" id="AP019367">
    <property type="protein sequence ID" value="BBH50743.1"/>
    <property type="molecule type" value="Genomic_DNA"/>
</dbReference>
<evidence type="ECO:0000256" key="3">
    <source>
        <dbReference type="ARBA" id="ARBA00023015"/>
    </source>
</evidence>
<dbReference type="InterPro" id="IPR001437">
    <property type="entry name" value="Tscrpt_elong_fac_GreA/B_C"/>
</dbReference>
<dbReference type="GO" id="GO:0003746">
    <property type="term" value="F:translation elongation factor activity"/>
    <property type="evidence" value="ECO:0007669"/>
    <property type="project" value="UniProtKB-KW"/>
</dbReference>
<evidence type="ECO:0000313" key="12">
    <source>
        <dbReference type="EMBL" id="BBH50743.1"/>
    </source>
</evidence>
<dbReference type="Proteomes" id="UP000273154">
    <property type="component" value="Chromosome"/>
</dbReference>
<evidence type="ECO:0000256" key="9">
    <source>
        <dbReference type="RuleBase" id="RU000556"/>
    </source>
</evidence>
<dbReference type="GO" id="GO:0006354">
    <property type="term" value="P:DNA-templated transcription elongation"/>
    <property type="evidence" value="ECO:0007669"/>
    <property type="project" value="TreeGrafter"/>
</dbReference>
<dbReference type="InterPro" id="IPR022691">
    <property type="entry name" value="Tscrpt_elong_fac_GreA/B_N"/>
</dbReference>
<evidence type="ECO:0000313" key="13">
    <source>
        <dbReference type="Proteomes" id="UP000273154"/>
    </source>
</evidence>
<dbReference type="OrthoDB" id="9797227at2"/>
<keyword evidence="5 8" id="KW-0804">Transcription</keyword>
<name>A0A3G9JZM1_9ACTN</name>
<dbReference type="RefSeq" id="WP_126422807.1">
    <property type="nucleotide sequence ID" value="NZ_AP019367.1"/>
</dbReference>
<keyword evidence="3 8" id="KW-0805">Transcription regulation</keyword>
<dbReference type="KEGG" id="pcat:Pcatena_13300"/>
<protein>
    <recommendedName>
        <fullName evidence="2 8">Transcription elongation factor GreA</fullName>
    </recommendedName>
    <alternativeName>
        <fullName evidence="7 8">Transcript cleavage factor GreA</fullName>
    </alternativeName>
</protein>
<evidence type="ECO:0000256" key="2">
    <source>
        <dbReference type="ARBA" id="ARBA00013729"/>
    </source>
</evidence>
<organism evidence="12 13">
    <name type="scientific">Parolsenella catena</name>
    <dbReference type="NCBI Taxonomy" id="2003188"/>
    <lineage>
        <taxon>Bacteria</taxon>
        <taxon>Bacillati</taxon>
        <taxon>Actinomycetota</taxon>
        <taxon>Coriobacteriia</taxon>
        <taxon>Coriobacteriales</taxon>
        <taxon>Atopobiaceae</taxon>
        <taxon>Parolsenella</taxon>
    </lineage>
</organism>
<dbReference type="NCBIfam" id="NF001263">
    <property type="entry name" value="PRK00226.1-4"/>
    <property type="match status" value="1"/>
</dbReference>
<keyword evidence="4 8" id="KW-0238">DNA-binding</keyword>
<dbReference type="NCBIfam" id="TIGR01462">
    <property type="entry name" value="greA"/>
    <property type="match status" value="1"/>
</dbReference>
<accession>A0A3G9JZM1</accession>
<dbReference type="PANTHER" id="PTHR30437:SF4">
    <property type="entry name" value="TRANSCRIPTION ELONGATION FACTOR GREA"/>
    <property type="match status" value="1"/>
</dbReference>
<dbReference type="GeneID" id="88849466"/>
<dbReference type="InterPro" id="IPR036953">
    <property type="entry name" value="GreA/GreB_C_sf"/>
</dbReference>
<feature type="domain" description="Transcription elongation factor GreA/GreB N-terminal" evidence="11">
    <location>
        <begin position="6"/>
        <end position="76"/>
    </location>
</feature>
<dbReference type="InterPro" id="IPR018151">
    <property type="entry name" value="TF_GreA/GreB_CS"/>
</dbReference>
<dbReference type="Gene3D" id="3.10.50.30">
    <property type="entry name" value="Transcription elongation factor, GreA/GreB, C-terminal domain"/>
    <property type="match status" value="1"/>
</dbReference>
<dbReference type="InterPro" id="IPR006359">
    <property type="entry name" value="Tscrpt_elong_fac_GreA"/>
</dbReference>
<comment type="similarity">
    <text evidence="1 8 9">Belongs to the GreA/GreB family.</text>
</comment>
<dbReference type="AlphaFoldDB" id="A0A3G9JZM1"/>
<gene>
    <name evidence="8 12" type="primary">greA</name>
    <name evidence="12" type="ORF">Pcatena_13300</name>
</gene>
<dbReference type="GO" id="GO:0070063">
    <property type="term" value="F:RNA polymerase binding"/>
    <property type="evidence" value="ECO:0007669"/>
    <property type="project" value="InterPro"/>
</dbReference>
<evidence type="ECO:0000256" key="1">
    <source>
        <dbReference type="ARBA" id="ARBA00008213"/>
    </source>
</evidence>
<evidence type="ECO:0000259" key="11">
    <source>
        <dbReference type="Pfam" id="PF03449"/>
    </source>
</evidence>
<dbReference type="Pfam" id="PF01272">
    <property type="entry name" value="GreA_GreB"/>
    <property type="match status" value="1"/>
</dbReference>
<sequence length="158" mass="17166">MADNEIILTPEGRQKLVEELAWREGEHDAEIIERIKVARDFGDLSENSEYDDAKEEQSKNASRVAEIRKILSTAKVSAGAGHVMAVSIGCTVEIQEQGKDKTCAFTIVGTTETNSLEHKISNESPVGSALMGHAKGDVIEVTSPSGATRHYTIVKISR</sequence>
<dbReference type="FunFam" id="1.10.287.180:FF:000001">
    <property type="entry name" value="Transcription elongation factor GreA"/>
    <property type="match status" value="1"/>
</dbReference>
<dbReference type="HAMAP" id="MF_00105">
    <property type="entry name" value="GreA_GreB"/>
    <property type="match status" value="1"/>
</dbReference>
<keyword evidence="13" id="KW-1185">Reference proteome</keyword>